<dbReference type="InterPro" id="IPR010359">
    <property type="entry name" value="IrrE_HExxH"/>
</dbReference>
<reference evidence="2 3" key="1">
    <citation type="submission" date="2020-02" db="EMBL/GenBank/DDBJ databases">
        <title>Genome sequence of Roseobacter ponti.</title>
        <authorList>
            <person name="Hollensteiner J."/>
            <person name="Schneider D."/>
            <person name="Poehlein A."/>
            <person name="Daniel R."/>
        </authorList>
    </citation>
    <scope>NUCLEOTIDE SEQUENCE [LARGE SCALE GENOMIC DNA]</scope>
    <source>
        <strain evidence="2 3">DSM 106830</strain>
    </source>
</reference>
<evidence type="ECO:0000313" key="2">
    <source>
        <dbReference type="EMBL" id="QJF52853.1"/>
    </source>
</evidence>
<keyword evidence="3" id="KW-1185">Reference proteome</keyword>
<feature type="domain" description="IrrE N-terminal-like" evidence="1">
    <location>
        <begin position="103"/>
        <end position="200"/>
    </location>
</feature>
<dbReference type="InterPro" id="IPR052345">
    <property type="entry name" value="Rad_response_metalloprotease"/>
</dbReference>
<dbReference type="Gene3D" id="1.10.10.2910">
    <property type="match status" value="1"/>
</dbReference>
<evidence type="ECO:0000313" key="3">
    <source>
        <dbReference type="Proteomes" id="UP000503308"/>
    </source>
</evidence>
<dbReference type="PANTHER" id="PTHR43236:SF2">
    <property type="entry name" value="BLL0069 PROTEIN"/>
    <property type="match status" value="1"/>
</dbReference>
<protein>
    <submittedName>
        <fullName evidence="2">ImmA/IrrE family metallo-endopeptidase</fullName>
    </submittedName>
</protein>
<name>A0A858SYX2_9RHOB</name>
<proteinExistence type="predicted"/>
<dbReference type="Proteomes" id="UP000503308">
    <property type="component" value="Chromosome"/>
</dbReference>
<sequence length="226" mass="25426">MTFRVQQKLRKTRTERTNAKTDFSALEAWCAAVLAKADKVKIEPCKGFDPEATARRIAKVSARANWAREIADELNKIGIVLIVLEHLPGTYLDGAAMLRSDGVPVIALTIRHNRIDNFWFTLMHEFAHVCLHLNSGRDIILDDLDVSSADEIEAEADAFASEALIPGKLWLENIDGRSRTDDIKRVATRAGVHRAIAAGRWQHTFGDYRRFSKLLGRGEVRELFFG</sequence>
<dbReference type="RefSeq" id="WP_169642070.1">
    <property type="nucleotide sequence ID" value="NZ_CP048788.1"/>
</dbReference>
<dbReference type="EMBL" id="CP048788">
    <property type="protein sequence ID" value="QJF52853.1"/>
    <property type="molecule type" value="Genomic_DNA"/>
</dbReference>
<dbReference type="PANTHER" id="PTHR43236">
    <property type="entry name" value="ANTITOXIN HIGA1"/>
    <property type="match status" value="1"/>
</dbReference>
<evidence type="ECO:0000259" key="1">
    <source>
        <dbReference type="Pfam" id="PF06114"/>
    </source>
</evidence>
<dbReference type="KEGG" id="rpon:G3256_17580"/>
<accession>A0A858SYX2</accession>
<dbReference type="AlphaFoldDB" id="A0A858SYX2"/>
<gene>
    <name evidence="2" type="ORF">G3256_17580</name>
</gene>
<dbReference type="Pfam" id="PF06114">
    <property type="entry name" value="Peptidase_M78"/>
    <property type="match status" value="1"/>
</dbReference>
<organism evidence="2 3">
    <name type="scientific">Roseobacter ponti</name>
    <dbReference type="NCBI Taxonomy" id="1891787"/>
    <lineage>
        <taxon>Bacteria</taxon>
        <taxon>Pseudomonadati</taxon>
        <taxon>Pseudomonadota</taxon>
        <taxon>Alphaproteobacteria</taxon>
        <taxon>Rhodobacterales</taxon>
        <taxon>Roseobacteraceae</taxon>
        <taxon>Roseobacter</taxon>
    </lineage>
</organism>